<dbReference type="RefSeq" id="WP_345006392.1">
    <property type="nucleotide sequence ID" value="NZ_BAABCY010000065.1"/>
</dbReference>
<proteinExistence type="predicted"/>
<evidence type="ECO:0000313" key="4">
    <source>
        <dbReference type="Proteomes" id="UP001500954"/>
    </source>
</evidence>
<gene>
    <name evidence="3" type="ORF">GCM10022395_23890</name>
</gene>
<keyword evidence="4" id="KW-1185">Reference proteome</keyword>
<accession>A0ABP6XX22</accession>
<name>A0ABP6XX22_9FLAO</name>
<sequence length="338" mass="37024">MTHEFKAIVEEAVLAKNNGLKSVLVSVVALDGSSYRRPGVRMLVLEDGRMIGAVSGGCVEKEILLQSETVFKTGVSKMMTYDGRYRLGCEGILYILLEPFRPTEIFENAFKNCLKARLPIEIWSYFEKEEGTISGIGSAVKMEEAVFSVSGLKTKLGETSHSVFKQKLPPCFKIVIVGAEHDAVQLCEYAALTGWEVTVIAGATESKSITDFPGAHAFYAQTPEQLGMQVIDQQTAVVLMSHNFANDLRYLVALKECNPAYIGLLGPARRREDMLSQFLEYCPAADDVFLDSIHGPAGINIGAETPQEIAVSIIAEILAITRQKEPISLSQKIGCIHN</sequence>
<dbReference type="Proteomes" id="UP001500954">
    <property type="component" value="Unassembled WGS sequence"/>
</dbReference>
<feature type="domain" description="XdhC- CoxI" evidence="1">
    <location>
        <begin position="18"/>
        <end position="82"/>
    </location>
</feature>
<evidence type="ECO:0000313" key="3">
    <source>
        <dbReference type="EMBL" id="GAA3573907.1"/>
    </source>
</evidence>
<protein>
    <submittedName>
        <fullName evidence="3">XdhC family protein</fullName>
    </submittedName>
</protein>
<feature type="domain" description="XdhC Rossmann" evidence="2">
    <location>
        <begin position="174"/>
        <end position="317"/>
    </location>
</feature>
<evidence type="ECO:0000259" key="1">
    <source>
        <dbReference type="Pfam" id="PF02625"/>
    </source>
</evidence>
<dbReference type="PANTHER" id="PTHR30388:SF4">
    <property type="entry name" value="MOLYBDENUM COFACTOR INSERTION CHAPERONE PAOD"/>
    <property type="match status" value="1"/>
</dbReference>
<organism evidence="3 4">
    <name type="scientific">Snuella lapsa</name>
    <dbReference type="NCBI Taxonomy" id="870481"/>
    <lineage>
        <taxon>Bacteria</taxon>
        <taxon>Pseudomonadati</taxon>
        <taxon>Bacteroidota</taxon>
        <taxon>Flavobacteriia</taxon>
        <taxon>Flavobacteriales</taxon>
        <taxon>Flavobacteriaceae</taxon>
        <taxon>Snuella</taxon>
    </lineage>
</organism>
<dbReference type="InterPro" id="IPR052698">
    <property type="entry name" value="MoCofactor_Util/Proc"/>
</dbReference>
<reference evidence="4" key="1">
    <citation type="journal article" date="2019" name="Int. J. Syst. Evol. Microbiol.">
        <title>The Global Catalogue of Microorganisms (GCM) 10K type strain sequencing project: providing services to taxonomists for standard genome sequencing and annotation.</title>
        <authorList>
            <consortium name="The Broad Institute Genomics Platform"/>
            <consortium name="The Broad Institute Genome Sequencing Center for Infectious Disease"/>
            <person name="Wu L."/>
            <person name="Ma J."/>
        </authorList>
    </citation>
    <scope>NUCLEOTIDE SEQUENCE [LARGE SCALE GENOMIC DNA]</scope>
    <source>
        <strain evidence="4">JCM 17111</strain>
    </source>
</reference>
<dbReference type="Pfam" id="PF02625">
    <property type="entry name" value="XdhC_CoxI"/>
    <property type="match status" value="1"/>
</dbReference>
<evidence type="ECO:0000259" key="2">
    <source>
        <dbReference type="Pfam" id="PF13478"/>
    </source>
</evidence>
<dbReference type="Gene3D" id="3.40.50.720">
    <property type="entry name" value="NAD(P)-binding Rossmann-like Domain"/>
    <property type="match status" value="1"/>
</dbReference>
<dbReference type="InterPro" id="IPR003777">
    <property type="entry name" value="XdhC_CoxI"/>
</dbReference>
<dbReference type="Pfam" id="PF13478">
    <property type="entry name" value="XdhC_C"/>
    <property type="match status" value="1"/>
</dbReference>
<dbReference type="InterPro" id="IPR027051">
    <property type="entry name" value="XdhC_Rossmann_dom"/>
</dbReference>
<dbReference type="EMBL" id="BAABCY010000065">
    <property type="protein sequence ID" value="GAA3573907.1"/>
    <property type="molecule type" value="Genomic_DNA"/>
</dbReference>
<comment type="caution">
    <text evidence="3">The sequence shown here is derived from an EMBL/GenBank/DDBJ whole genome shotgun (WGS) entry which is preliminary data.</text>
</comment>
<dbReference type="PANTHER" id="PTHR30388">
    <property type="entry name" value="ALDEHYDE OXIDOREDUCTASE MOLYBDENUM COFACTOR ASSEMBLY PROTEIN"/>
    <property type="match status" value="1"/>
</dbReference>